<dbReference type="AlphaFoldDB" id="A0A150S5D3"/>
<gene>
    <name evidence="2" type="ORF">BE18_17070</name>
</gene>
<proteinExistence type="predicted"/>
<dbReference type="Proteomes" id="UP000075515">
    <property type="component" value="Unassembled WGS sequence"/>
</dbReference>
<dbReference type="InterPro" id="IPR013222">
    <property type="entry name" value="Glyco_hyd_98_carb-bd"/>
</dbReference>
<dbReference type="Gene3D" id="2.60.120.1060">
    <property type="entry name" value="NPCBM/NEW2 domain"/>
    <property type="match status" value="1"/>
</dbReference>
<sequence length="122" mass="12583">MAESGPMTGADEAKTLTADVTGATWLRLVAAPGDASASDHADWASSVVVCGGSSEPTTPEQTIFSFESGTEGWGIANADTGGTVSRYRGRRLALFRGVGVHRRIDRARAGQGGGDDDEQGVK</sequence>
<name>A0A150S5D3_SORCE</name>
<dbReference type="InterPro" id="IPR038637">
    <property type="entry name" value="NPCBM_sf"/>
</dbReference>
<dbReference type="Pfam" id="PF08305">
    <property type="entry name" value="NPCBM"/>
    <property type="match status" value="1"/>
</dbReference>
<evidence type="ECO:0000313" key="3">
    <source>
        <dbReference type="Proteomes" id="UP000075515"/>
    </source>
</evidence>
<feature type="domain" description="Glycosyl hydrolase family 98 putative carbohydrate-binding module" evidence="1">
    <location>
        <begin position="2"/>
        <end position="46"/>
    </location>
</feature>
<dbReference type="EMBL" id="JEMC01003351">
    <property type="protein sequence ID" value="KYF81948.1"/>
    <property type="molecule type" value="Genomic_DNA"/>
</dbReference>
<evidence type="ECO:0000259" key="1">
    <source>
        <dbReference type="Pfam" id="PF08305"/>
    </source>
</evidence>
<accession>A0A150S5D3</accession>
<protein>
    <recommendedName>
        <fullName evidence="1">Glycosyl hydrolase family 98 putative carbohydrate-binding module domain-containing protein</fullName>
    </recommendedName>
</protein>
<comment type="caution">
    <text evidence="2">The sequence shown here is derived from an EMBL/GenBank/DDBJ whole genome shotgun (WGS) entry which is preliminary data.</text>
</comment>
<dbReference type="SUPFAM" id="SSF49785">
    <property type="entry name" value="Galactose-binding domain-like"/>
    <property type="match status" value="1"/>
</dbReference>
<organism evidence="2 3">
    <name type="scientific">Sorangium cellulosum</name>
    <name type="common">Polyangium cellulosum</name>
    <dbReference type="NCBI Taxonomy" id="56"/>
    <lineage>
        <taxon>Bacteria</taxon>
        <taxon>Pseudomonadati</taxon>
        <taxon>Myxococcota</taxon>
        <taxon>Polyangia</taxon>
        <taxon>Polyangiales</taxon>
        <taxon>Polyangiaceae</taxon>
        <taxon>Sorangium</taxon>
    </lineage>
</organism>
<reference evidence="2 3" key="1">
    <citation type="submission" date="2014-02" db="EMBL/GenBank/DDBJ databases">
        <title>The small core and large imbalanced accessory genome model reveals a collaborative survival strategy of Sorangium cellulosum strains in nature.</title>
        <authorList>
            <person name="Han K."/>
            <person name="Peng R."/>
            <person name="Blom J."/>
            <person name="Li Y.-Z."/>
        </authorList>
    </citation>
    <scope>NUCLEOTIDE SEQUENCE [LARGE SCALE GENOMIC DNA]</scope>
    <source>
        <strain evidence="2 3">So0149</strain>
    </source>
</reference>
<evidence type="ECO:0000313" key="2">
    <source>
        <dbReference type="EMBL" id="KYF81948.1"/>
    </source>
</evidence>
<dbReference type="InterPro" id="IPR008979">
    <property type="entry name" value="Galactose-bd-like_sf"/>
</dbReference>